<protein>
    <submittedName>
        <fullName evidence="2">Uncharacterized protein</fullName>
    </submittedName>
</protein>
<evidence type="ECO:0000256" key="1">
    <source>
        <dbReference type="SAM" id="MobiDB-lite"/>
    </source>
</evidence>
<dbReference type="AlphaFoldDB" id="A0A1F6CBL6"/>
<evidence type="ECO:0000313" key="3">
    <source>
        <dbReference type="Proteomes" id="UP000178606"/>
    </source>
</evidence>
<organism evidence="2 3">
    <name type="scientific">Handelsmanbacteria sp. (strain RIFCSPLOWO2_12_FULL_64_10)</name>
    <dbReference type="NCBI Taxonomy" id="1817868"/>
    <lineage>
        <taxon>Bacteria</taxon>
        <taxon>Candidatus Handelsmaniibacteriota</taxon>
    </lineage>
</organism>
<accession>A0A1F6CBL6</accession>
<dbReference type="EMBL" id="MFKF01000294">
    <property type="protein sequence ID" value="OGG46628.1"/>
    <property type="molecule type" value="Genomic_DNA"/>
</dbReference>
<reference evidence="2 3" key="1">
    <citation type="journal article" date="2016" name="Nat. Commun.">
        <title>Thousands of microbial genomes shed light on interconnected biogeochemical processes in an aquifer system.</title>
        <authorList>
            <person name="Anantharaman K."/>
            <person name="Brown C.T."/>
            <person name="Hug L.A."/>
            <person name="Sharon I."/>
            <person name="Castelle C.J."/>
            <person name="Probst A.J."/>
            <person name="Thomas B.C."/>
            <person name="Singh A."/>
            <person name="Wilkins M.J."/>
            <person name="Karaoz U."/>
            <person name="Brodie E.L."/>
            <person name="Williams K.H."/>
            <person name="Hubbard S.S."/>
            <person name="Banfield J.F."/>
        </authorList>
    </citation>
    <scope>NUCLEOTIDE SEQUENCE [LARGE SCALE GENOMIC DNA]</scope>
    <source>
        <strain evidence="3">RIFCSPLOWO2_12_FULL_64_10</strain>
    </source>
</reference>
<gene>
    <name evidence="2" type="ORF">A3F84_05395</name>
</gene>
<dbReference type="Proteomes" id="UP000178606">
    <property type="component" value="Unassembled WGS sequence"/>
</dbReference>
<feature type="region of interest" description="Disordered" evidence="1">
    <location>
        <begin position="1"/>
        <end position="26"/>
    </location>
</feature>
<name>A0A1F6CBL6_HANXR</name>
<feature type="compositionally biased region" description="Polar residues" evidence="1">
    <location>
        <begin position="1"/>
        <end position="10"/>
    </location>
</feature>
<proteinExistence type="predicted"/>
<evidence type="ECO:0000313" key="2">
    <source>
        <dbReference type="EMBL" id="OGG46628.1"/>
    </source>
</evidence>
<sequence>MQPQTTTASRQPFGREMSQGKAVEPVRRQRAFQRVAAGEPAKMPAWEPIDLLSATKDPFSLHREYFRGNDYY</sequence>
<comment type="caution">
    <text evidence="2">The sequence shown here is derived from an EMBL/GenBank/DDBJ whole genome shotgun (WGS) entry which is preliminary data.</text>
</comment>